<dbReference type="InterPro" id="IPR018114">
    <property type="entry name" value="TRYPSIN_HIS"/>
</dbReference>
<dbReference type="PROSITE" id="PS00134">
    <property type="entry name" value="TRYPSIN_HIS"/>
    <property type="match status" value="1"/>
</dbReference>
<evidence type="ECO:0000256" key="1">
    <source>
        <dbReference type="ARBA" id="ARBA00022670"/>
    </source>
</evidence>
<dbReference type="InterPro" id="IPR033116">
    <property type="entry name" value="TRYPSIN_SER"/>
</dbReference>
<dbReference type="Pfam" id="PF00089">
    <property type="entry name" value="Trypsin"/>
    <property type="match status" value="1"/>
</dbReference>
<dbReference type="PRINTS" id="PR00722">
    <property type="entry name" value="CHYMOTRYPSIN"/>
</dbReference>
<evidence type="ECO:0000313" key="8">
    <source>
        <dbReference type="EMBL" id="ALC42239.1"/>
    </source>
</evidence>
<dbReference type="EMBL" id="CP012524">
    <property type="protein sequence ID" value="ALC42239.1"/>
    <property type="molecule type" value="Genomic_DNA"/>
</dbReference>
<proteinExistence type="predicted"/>
<dbReference type="GO" id="GO:0006508">
    <property type="term" value="P:proteolysis"/>
    <property type="evidence" value="ECO:0007669"/>
    <property type="project" value="UniProtKB-KW"/>
</dbReference>
<dbReference type="InterPro" id="IPR001254">
    <property type="entry name" value="Trypsin_dom"/>
</dbReference>
<dbReference type="SMART" id="SM00020">
    <property type="entry name" value="Tryp_SPc"/>
    <property type="match status" value="1"/>
</dbReference>
<dbReference type="InterPro" id="IPR009003">
    <property type="entry name" value="Peptidase_S1_PA"/>
</dbReference>
<keyword evidence="9" id="KW-1185">Reference proteome</keyword>
<reference evidence="8 9" key="1">
    <citation type="submission" date="2015-08" db="EMBL/GenBank/DDBJ databases">
        <title>Ancestral chromatin configuration constrains chromatin evolution on differentiating sex chromosomes in Drosophila.</title>
        <authorList>
            <person name="Zhou Q."/>
            <person name="Bachtrog D."/>
        </authorList>
    </citation>
    <scope>NUCLEOTIDE SEQUENCE [LARGE SCALE GENOMIC DNA]</scope>
    <source>
        <tissue evidence="8">Whole larvae</tissue>
    </source>
</reference>
<dbReference type="GO" id="GO:0004252">
    <property type="term" value="F:serine-type endopeptidase activity"/>
    <property type="evidence" value="ECO:0007669"/>
    <property type="project" value="InterPro"/>
</dbReference>
<keyword evidence="1 5" id="KW-0645">Protease</keyword>
<feature type="signal peptide" evidence="6">
    <location>
        <begin position="1"/>
        <end position="18"/>
    </location>
</feature>
<evidence type="ECO:0000256" key="2">
    <source>
        <dbReference type="ARBA" id="ARBA00022801"/>
    </source>
</evidence>
<dbReference type="InterPro" id="IPR001314">
    <property type="entry name" value="Peptidase_S1A"/>
</dbReference>
<evidence type="ECO:0000256" key="4">
    <source>
        <dbReference type="ARBA" id="ARBA00023157"/>
    </source>
</evidence>
<gene>
    <name evidence="8" type="ORF">Dbus_chr2Rg1818</name>
</gene>
<dbReference type="Gene3D" id="2.40.10.10">
    <property type="entry name" value="Trypsin-like serine proteases"/>
    <property type="match status" value="1"/>
</dbReference>
<dbReference type="PANTHER" id="PTHR24252">
    <property type="entry name" value="ACROSIN-RELATED"/>
    <property type="match status" value="1"/>
</dbReference>
<evidence type="ECO:0000259" key="7">
    <source>
        <dbReference type="PROSITE" id="PS50240"/>
    </source>
</evidence>
<evidence type="ECO:0000256" key="3">
    <source>
        <dbReference type="ARBA" id="ARBA00022825"/>
    </source>
</evidence>
<dbReference type="PROSITE" id="PS50240">
    <property type="entry name" value="TRYPSIN_DOM"/>
    <property type="match status" value="1"/>
</dbReference>
<name>A0A0M3QVD7_DROBS</name>
<protein>
    <submittedName>
        <fullName evidence="8">CG13430</fullName>
    </submittedName>
</protein>
<dbReference type="SMR" id="A0A0M3QVD7"/>
<dbReference type="Proteomes" id="UP000494163">
    <property type="component" value="Chromosome 2R"/>
</dbReference>
<evidence type="ECO:0000256" key="6">
    <source>
        <dbReference type="SAM" id="SignalP"/>
    </source>
</evidence>
<evidence type="ECO:0000256" key="5">
    <source>
        <dbReference type="RuleBase" id="RU363034"/>
    </source>
</evidence>
<organism evidence="8 9">
    <name type="scientific">Drosophila busckii</name>
    <name type="common">Fruit fly</name>
    <dbReference type="NCBI Taxonomy" id="30019"/>
    <lineage>
        <taxon>Eukaryota</taxon>
        <taxon>Metazoa</taxon>
        <taxon>Ecdysozoa</taxon>
        <taxon>Arthropoda</taxon>
        <taxon>Hexapoda</taxon>
        <taxon>Insecta</taxon>
        <taxon>Pterygota</taxon>
        <taxon>Neoptera</taxon>
        <taxon>Endopterygota</taxon>
        <taxon>Diptera</taxon>
        <taxon>Brachycera</taxon>
        <taxon>Muscomorpha</taxon>
        <taxon>Ephydroidea</taxon>
        <taxon>Drosophilidae</taxon>
        <taxon>Drosophila</taxon>
    </lineage>
</organism>
<keyword evidence="3 5" id="KW-0720">Serine protease</keyword>
<dbReference type="OrthoDB" id="10059102at2759"/>
<dbReference type="SUPFAM" id="SSF50494">
    <property type="entry name" value="Trypsin-like serine proteases"/>
    <property type="match status" value="1"/>
</dbReference>
<dbReference type="InterPro" id="IPR043504">
    <property type="entry name" value="Peptidase_S1_PA_chymotrypsin"/>
</dbReference>
<feature type="domain" description="Peptidase S1" evidence="7">
    <location>
        <begin position="37"/>
        <end position="271"/>
    </location>
</feature>
<dbReference type="PANTHER" id="PTHR24252:SF7">
    <property type="entry name" value="HYALIN"/>
    <property type="match status" value="1"/>
</dbReference>
<sequence length="274" mass="29862">MQNIAIIIFVAWLSLTLAQDNNATQTEADSDTLDGRIVGGWDTKIAHFPHQISLQLNKKHICGGVIVAPHLILTAAHCVLKHTQPELYAIRAGSSFWESGGSYVRIKRIIPHEHFNLPTHMNNDIALLLLQRPLVYSRDIQAIQLVHPTDYVAPHAQLFVSGWGSTNAQQITTATRLHYTALVELDHPSCTHNYVGSGVVTATMFCAGSRTGLGDRDSCLGDSGGPLVTNVEGHFKLLGIVSWGLGCASAQYPGVYTQVSAYGDWLTHLSQSLF</sequence>
<dbReference type="OMA" id="FCAGTPQ"/>
<dbReference type="AlphaFoldDB" id="A0A0M3QVD7"/>
<dbReference type="FunFam" id="2.40.10.10:FF:000034">
    <property type="entry name" value="Eupolytin"/>
    <property type="match status" value="1"/>
</dbReference>
<keyword evidence="2 5" id="KW-0378">Hydrolase</keyword>
<keyword evidence="4" id="KW-1015">Disulfide bond</keyword>
<feature type="chain" id="PRO_5005788265" evidence="6">
    <location>
        <begin position="19"/>
        <end position="274"/>
    </location>
</feature>
<dbReference type="STRING" id="30019.A0A0M3QVD7"/>
<dbReference type="PROSITE" id="PS00135">
    <property type="entry name" value="TRYPSIN_SER"/>
    <property type="match status" value="1"/>
</dbReference>
<keyword evidence="6" id="KW-0732">Signal</keyword>
<evidence type="ECO:0000313" key="9">
    <source>
        <dbReference type="Proteomes" id="UP000494163"/>
    </source>
</evidence>
<accession>A0A0M3QVD7</accession>
<dbReference type="CDD" id="cd00190">
    <property type="entry name" value="Tryp_SPc"/>
    <property type="match status" value="1"/>
</dbReference>